<keyword evidence="10" id="KW-0234">DNA repair</keyword>
<keyword evidence="9" id="KW-0233">DNA recombination</keyword>
<dbReference type="GO" id="GO:0016887">
    <property type="term" value="F:ATP hydrolysis activity"/>
    <property type="evidence" value="ECO:0007669"/>
    <property type="project" value="InterPro"/>
</dbReference>
<evidence type="ECO:0000256" key="7">
    <source>
        <dbReference type="ARBA" id="ARBA00022840"/>
    </source>
</evidence>
<dbReference type="GO" id="GO:0035861">
    <property type="term" value="C:site of double-strand break"/>
    <property type="evidence" value="ECO:0007669"/>
    <property type="project" value="TreeGrafter"/>
</dbReference>
<evidence type="ECO:0000256" key="9">
    <source>
        <dbReference type="ARBA" id="ARBA00023172"/>
    </source>
</evidence>
<evidence type="ECO:0000256" key="5">
    <source>
        <dbReference type="ARBA" id="ARBA00022741"/>
    </source>
</evidence>
<evidence type="ECO:0000256" key="2">
    <source>
        <dbReference type="ARBA" id="ARBA00004286"/>
    </source>
</evidence>
<reference evidence="14" key="1">
    <citation type="submission" date="2022-11" db="UniProtKB">
        <authorList>
            <consortium name="WormBaseParasite"/>
        </authorList>
    </citation>
    <scope>IDENTIFICATION</scope>
</reference>
<organism evidence="13 14">
    <name type="scientific">Meloidogyne incognita</name>
    <name type="common">Southern root-knot nematode worm</name>
    <name type="synonym">Oxyuris incognita</name>
    <dbReference type="NCBI Taxonomy" id="6306"/>
    <lineage>
        <taxon>Eukaryota</taxon>
        <taxon>Metazoa</taxon>
        <taxon>Ecdysozoa</taxon>
        <taxon>Nematoda</taxon>
        <taxon>Chromadorea</taxon>
        <taxon>Rhabditida</taxon>
        <taxon>Tylenchina</taxon>
        <taxon>Tylenchomorpha</taxon>
        <taxon>Tylenchoidea</taxon>
        <taxon>Meloidogynidae</taxon>
        <taxon>Meloidogyninae</taxon>
        <taxon>Meloidogyne</taxon>
        <taxon>Meloidogyne incognita group</taxon>
    </lineage>
</organism>
<dbReference type="Pfam" id="PF13476">
    <property type="entry name" value="AAA_23"/>
    <property type="match status" value="1"/>
</dbReference>
<keyword evidence="13" id="KW-1185">Reference proteome</keyword>
<evidence type="ECO:0000256" key="10">
    <source>
        <dbReference type="ARBA" id="ARBA00023204"/>
    </source>
</evidence>
<dbReference type="GO" id="GO:0005634">
    <property type="term" value="C:nucleus"/>
    <property type="evidence" value="ECO:0007669"/>
    <property type="project" value="UniProtKB-SubCell"/>
</dbReference>
<dbReference type="InterPro" id="IPR038729">
    <property type="entry name" value="Rad50/SbcC_AAA"/>
</dbReference>
<feature type="domain" description="Rad50/SbcC-type AAA" evidence="12">
    <location>
        <begin position="39"/>
        <end position="95"/>
    </location>
</feature>
<evidence type="ECO:0000256" key="1">
    <source>
        <dbReference type="ARBA" id="ARBA00004123"/>
    </source>
</evidence>
<dbReference type="Gene3D" id="3.40.50.300">
    <property type="entry name" value="P-loop containing nucleotide triphosphate hydrolases"/>
    <property type="match status" value="1"/>
</dbReference>
<evidence type="ECO:0000313" key="13">
    <source>
        <dbReference type="Proteomes" id="UP000887563"/>
    </source>
</evidence>
<keyword evidence="6" id="KW-0227">DNA damage</keyword>
<dbReference type="GO" id="GO:0000724">
    <property type="term" value="P:double-strand break repair via homologous recombination"/>
    <property type="evidence" value="ECO:0007669"/>
    <property type="project" value="TreeGrafter"/>
</dbReference>
<keyword evidence="11" id="KW-0539">Nucleus</keyword>
<keyword evidence="5" id="KW-0547">Nucleotide-binding</keyword>
<dbReference type="Proteomes" id="UP000887563">
    <property type="component" value="Unplaced"/>
</dbReference>
<evidence type="ECO:0000256" key="8">
    <source>
        <dbReference type="ARBA" id="ARBA00023054"/>
    </source>
</evidence>
<dbReference type="GO" id="GO:0003684">
    <property type="term" value="F:damaged DNA binding"/>
    <property type="evidence" value="ECO:0007669"/>
    <property type="project" value="TreeGrafter"/>
</dbReference>
<dbReference type="WBParaSite" id="Minc3s00011g00707">
    <property type="protein sequence ID" value="Minc3s00011g00707"/>
    <property type="gene ID" value="Minc3s00011g00707"/>
</dbReference>
<proteinExistence type="inferred from homology"/>
<dbReference type="AlphaFoldDB" id="A0A914KH87"/>
<sequence>MSSAVSKKRGFDDSFQSDDRRLAKRSLIMPEVAGKITCIELVNFMCHSSLTLNFDVNKYNCSYIIGPNGSGKSALFAALNIGLGGAGRSNERGKRINDYIKENEK</sequence>
<dbReference type="InterPro" id="IPR027417">
    <property type="entry name" value="P-loop_NTPase"/>
</dbReference>
<dbReference type="GO" id="GO:0030915">
    <property type="term" value="C:Smc5-Smc6 complex"/>
    <property type="evidence" value="ECO:0007669"/>
    <property type="project" value="TreeGrafter"/>
</dbReference>
<keyword evidence="8" id="KW-0175">Coiled coil</keyword>
<evidence type="ECO:0000256" key="4">
    <source>
        <dbReference type="ARBA" id="ARBA00022454"/>
    </source>
</evidence>
<comment type="similarity">
    <text evidence="3">Belongs to the SMC family. SMC6 subfamily.</text>
</comment>
<name>A0A914KH87_MELIC</name>
<keyword evidence="4" id="KW-0158">Chromosome</keyword>
<dbReference type="SUPFAM" id="SSF52540">
    <property type="entry name" value="P-loop containing nucleoside triphosphate hydrolases"/>
    <property type="match status" value="1"/>
</dbReference>
<accession>A0A914KH87</accession>
<protein>
    <submittedName>
        <fullName evidence="14">Rad50/SbcC-type AAA domain-containing protein</fullName>
    </submittedName>
</protein>
<dbReference type="PANTHER" id="PTHR19306">
    <property type="entry name" value="STRUCTURAL MAINTENANCE OF CHROMOSOMES 5,6 SMC5, SMC6"/>
    <property type="match status" value="1"/>
</dbReference>
<dbReference type="PANTHER" id="PTHR19306:SF6">
    <property type="entry name" value="STRUCTURAL MAINTENANCE OF CHROMOSOMES PROTEIN 6"/>
    <property type="match status" value="1"/>
</dbReference>
<dbReference type="GO" id="GO:0005524">
    <property type="term" value="F:ATP binding"/>
    <property type="evidence" value="ECO:0007669"/>
    <property type="project" value="UniProtKB-KW"/>
</dbReference>
<evidence type="ECO:0000256" key="3">
    <source>
        <dbReference type="ARBA" id="ARBA00006793"/>
    </source>
</evidence>
<comment type="subcellular location">
    <subcellularLocation>
        <location evidence="2">Chromosome</location>
    </subcellularLocation>
    <subcellularLocation>
        <location evidence="1">Nucleus</location>
    </subcellularLocation>
</comment>
<evidence type="ECO:0000259" key="12">
    <source>
        <dbReference type="Pfam" id="PF13476"/>
    </source>
</evidence>
<evidence type="ECO:0000256" key="11">
    <source>
        <dbReference type="ARBA" id="ARBA00023242"/>
    </source>
</evidence>
<keyword evidence="7" id="KW-0067">ATP-binding</keyword>
<dbReference type="GO" id="GO:0003697">
    <property type="term" value="F:single-stranded DNA binding"/>
    <property type="evidence" value="ECO:0007669"/>
    <property type="project" value="TreeGrafter"/>
</dbReference>
<evidence type="ECO:0000256" key="6">
    <source>
        <dbReference type="ARBA" id="ARBA00022763"/>
    </source>
</evidence>
<evidence type="ECO:0000313" key="14">
    <source>
        <dbReference type="WBParaSite" id="Minc3s00011g00707"/>
    </source>
</evidence>